<dbReference type="InterPro" id="IPR053157">
    <property type="entry name" value="Sterol_Uptake_Regulator"/>
</dbReference>
<dbReference type="PROSITE" id="PS50048">
    <property type="entry name" value="ZN2_CY6_FUNGAL_2"/>
    <property type="match status" value="1"/>
</dbReference>
<sequence length="416" mass="47376">MGSKEIIPPARAPRKRKPYQRSRKGCGNCKLRSVKCDETKPQCLKCNVYGVVCNYASTIADLQAPTQGVETWKLSNQTNGYKRLSKMPLEPLLQIAINCGTGASSFTLNDRCVDLMEQFRVTTLRSLGGPKFVDLGERLLAKYAVQYPFFAHTILAATALHERYLKSPRATTQTPSEFFHQNQSIKLFNEALSRPIEQDARDPLWATAGFLGIVTFSSFDATSPEEAWPLKPNDPSDLDWLRMSSGKMAVWNLTDPLRPDSMFLEAAQEYAQVFSPIPDRGIVGVDPQLAEICELDATSTISNPYFAVVHVLARQRSLEYDMSTKGRWLNFLHHMSQPFRAKLFEKDPRAMLLLALWYKRARKALWWIDRRATIETEAICIYLEKFCRDDIRIQSLMSRELKSERSVDPCQCSDEL</sequence>
<feature type="domain" description="Zn(2)-C6 fungal-type" evidence="3">
    <location>
        <begin position="25"/>
        <end position="55"/>
    </location>
</feature>
<dbReference type="CDD" id="cd00067">
    <property type="entry name" value="GAL4"/>
    <property type="match status" value="1"/>
</dbReference>
<reference evidence="4" key="1">
    <citation type="journal article" date="2020" name="Stud. Mycol.">
        <title>101 Dothideomycetes genomes: a test case for predicting lifestyles and emergence of pathogens.</title>
        <authorList>
            <person name="Haridas S."/>
            <person name="Albert R."/>
            <person name="Binder M."/>
            <person name="Bloem J."/>
            <person name="Labutti K."/>
            <person name="Salamov A."/>
            <person name="Andreopoulos B."/>
            <person name="Baker S."/>
            <person name="Barry K."/>
            <person name="Bills G."/>
            <person name="Bluhm B."/>
            <person name="Cannon C."/>
            <person name="Castanera R."/>
            <person name="Culley D."/>
            <person name="Daum C."/>
            <person name="Ezra D."/>
            <person name="Gonzalez J."/>
            <person name="Henrissat B."/>
            <person name="Kuo A."/>
            <person name="Liang C."/>
            <person name="Lipzen A."/>
            <person name="Lutzoni F."/>
            <person name="Magnuson J."/>
            <person name="Mondo S."/>
            <person name="Nolan M."/>
            <person name="Ohm R."/>
            <person name="Pangilinan J."/>
            <person name="Park H.-J."/>
            <person name="Ramirez L."/>
            <person name="Alfaro M."/>
            <person name="Sun H."/>
            <person name="Tritt A."/>
            <person name="Yoshinaga Y."/>
            <person name="Zwiers L.-H."/>
            <person name="Turgeon B."/>
            <person name="Goodwin S."/>
            <person name="Spatafora J."/>
            <person name="Crous P."/>
            <person name="Grigoriev I."/>
        </authorList>
    </citation>
    <scope>NUCLEOTIDE SEQUENCE</scope>
    <source>
        <strain evidence="4">CBS 121739</strain>
    </source>
</reference>
<dbReference type="GO" id="GO:0008270">
    <property type="term" value="F:zinc ion binding"/>
    <property type="evidence" value="ECO:0007669"/>
    <property type="project" value="InterPro"/>
</dbReference>
<dbReference type="PANTHER" id="PTHR47784:SF9">
    <property type="entry name" value="ZN(II)2CYS6 TRANSCRIPTION FACTOR (EUROFUNG)"/>
    <property type="match status" value="1"/>
</dbReference>
<dbReference type="Proteomes" id="UP000799437">
    <property type="component" value="Unassembled WGS sequence"/>
</dbReference>
<keyword evidence="1" id="KW-0539">Nucleus</keyword>
<accession>A0A6A6WA06</accession>
<organism evidence="4 5">
    <name type="scientific">Pseudovirgaria hyperparasitica</name>
    <dbReference type="NCBI Taxonomy" id="470096"/>
    <lineage>
        <taxon>Eukaryota</taxon>
        <taxon>Fungi</taxon>
        <taxon>Dikarya</taxon>
        <taxon>Ascomycota</taxon>
        <taxon>Pezizomycotina</taxon>
        <taxon>Dothideomycetes</taxon>
        <taxon>Dothideomycetes incertae sedis</taxon>
        <taxon>Acrospermales</taxon>
        <taxon>Acrospermaceae</taxon>
        <taxon>Pseudovirgaria</taxon>
    </lineage>
</organism>
<evidence type="ECO:0000313" key="4">
    <source>
        <dbReference type="EMBL" id="KAF2759682.1"/>
    </source>
</evidence>
<dbReference type="EMBL" id="ML996569">
    <property type="protein sequence ID" value="KAF2759682.1"/>
    <property type="molecule type" value="Genomic_DNA"/>
</dbReference>
<dbReference type="OrthoDB" id="416217at2759"/>
<dbReference type="GeneID" id="54481703"/>
<dbReference type="SMART" id="SM00066">
    <property type="entry name" value="GAL4"/>
    <property type="match status" value="1"/>
</dbReference>
<dbReference type="RefSeq" id="XP_033602133.1">
    <property type="nucleotide sequence ID" value="XM_033740649.1"/>
</dbReference>
<feature type="region of interest" description="Disordered" evidence="2">
    <location>
        <begin position="1"/>
        <end position="23"/>
    </location>
</feature>
<dbReference type="AlphaFoldDB" id="A0A6A6WA06"/>
<evidence type="ECO:0000313" key="5">
    <source>
        <dbReference type="Proteomes" id="UP000799437"/>
    </source>
</evidence>
<dbReference type="SUPFAM" id="SSF57701">
    <property type="entry name" value="Zn2/Cys6 DNA-binding domain"/>
    <property type="match status" value="1"/>
</dbReference>
<evidence type="ECO:0000259" key="3">
    <source>
        <dbReference type="PROSITE" id="PS50048"/>
    </source>
</evidence>
<dbReference type="GO" id="GO:0001228">
    <property type="term" value="F:DNA-binding transcription activator activity, RNA polymerase II-specific"/>
    <property type="evidence" value="ECO:0007669"/>
    <property type="project" value="TreeGrafter"/>
</dbReference>
<gene>
    <name evidence="4" type="ORF">EJ05DRAFT_306466</name>
</gene>
<evidence type="ECO:0000256" key="1">
    <source>
        <dbReference type="ARBA" id="ARBA00023242"/>
    </source>
</evidence>
<dbReference type="Gene3D" id="4.10.240.10">
    <property type="entry name" value="Zn(2)-C6 fungal-type DNA-binding domain"/>
    <property type="match status" value="1"/>
</dbReference>
<proteinExistence type="predicted"/>
<name>A0A6A6WA06_9PEZI</name>
<keyword evidence="5" id="KW-1185">Reference proteome</keyword>
<evidence type="ECO:0000256" key="2">
    <source>
        <dbReference type="SAM" id="MobiDB-lite"/>
    </source>
</evidence>
<dbReference type="InterPro" id="IPR001138">
    <property type="entry name" value="Zn2Cys6_DnaBD"/>
</dbReference>
<dbReference type="InterPro" id="IPR036864">
    <property type="entry name" value="Zn2-C6_fun-type_DNA-bd_sf"/>
</dbReference>
<dbReference type="Pfam" id="PF00172">
    <property type="entry name" value="Zn_clus"/>
    <property type="match status" value="1"/>
</dbReference>
<feature type="compositionally biased region" description="Basic residues" evidence="2">
    <location>
        <begin position="12"/>
        <end position="23"/>
    </location>
</feature>
<protein>
    <recommendedName>
        <fullName evidence="3">Zn(2)-C6 fungal-type domain-containing protein</fullName>
    </recommendedName>
</protein>
<dbReference type="PANTHER" id="PTHR47784">
    <property type="entry name" value="STEROL UPTAKE CONTROL PROTEIN 2"/>
    <property type="match status" value="1"/>
</dbReference>